<dbReference type="InterPro" id="IPR002052">
    <property type="entry name" value="DNA_methylase_N6_adenine_CS"/>
</dbReference>
<dbReference type="PROSITE" id="PS00092">
    <property type="entry name" value="N6_MTASE"/>
    <property type="match status" value="1"/>
</dbReference>
<dbReference type="InterPro" id="IPR022749">
    <property type="entry name" value="D12N6_MeTrfase_N"/>
</dbReference>
<dbReference type="GO" id="GO:0003677">
    <property type="term" value="F:DNA binding"/>
    <property type="evidence" value="ECO:0007669"/>
    <property type="project" value="InterPro"/>
</dbReference>
<dbReference type="InterPro" id="IPR038333">
    <property type="entry name" value="T1MK-like_N_sf"/>
</dbReference>
<sequence>MTTETAPEKISLDELKNWLWGSANIMRGTVDSSDFKNYIFGLIFLKRLSDVFDERIAAIMKDEKCSEALAMALIKEDNPEQFVPEQARWSNLVKKTENVGESIDEAFAEIERQNPSLEKVLTAIQFGDKDKLSNELLMRLLRHFNRHKLGNKNLYKADLLGDAYEYLIGMFADDAGKKGGEFYTPHGVVELIVKLIDPKPGHEIYDPTCGCGGMLVEAANYIRDTYPDDGVVMGKPNCKLYGQEKNLGTWAIAKLNMFLHNLDGDIRRGDTLVNPQHLDSNNGVMPFDRVIANPPFSSKEWWEPLELNKETKVDKNGKETEIAPKYATELKDPYGRFGLGVAPRTKADLAFVQHMITSTREDGRIGVVVPHGVLFREGEEGKIRKGLLVGKDDFKGDLIEAVIGLPPSLFFNTGISAAILLINKAKPAALKDKVIFINASSDYEDGKNMNHLREDDIKKIVSEFNKARQTIVNAGEQTEESLEEMLRKIEIEKYLRIITLDEIAKNEYNLSISRYIDTSNKEQIININDTIKNIKKIDEKLSLVDAELEGYISLFVKEGCVK</sequence>
<keyword evidence="4 10" id="KW-0808">Transferase</keyword>
<dbReference type="Gene3D" id="1.20.1260.30">
    <property type="match status" value="1"/>
</dbReference>
<dbReference type="Pfam" id="PF02384">
    <property type="entry name" value="N6_Mtase"/>
    <property type="match status" value="1"/>
</dbReference>
<dbReference type="Pfam" id="PF12161">
    <property type="entry name" value="HsdM_N"/>
    <property type="match status" value="1"/>
</dbReference>
<evidence type="ECO:0000256" key="6">
    <source>
        <dbReference type="ARBA" id="ARBA00022747"/>
    </source>
</evidence>
<accession>A0A5U1Q708</accession>
<dbReference type="SUPFAM" id="SSF53335">
    <property type="entry name" value="S-adenosyl-L-methionine-dependent methyltransferases"/>
    <property type="match status" value="1"/>
</dbReference>
<evidence type="ECO:0000313" key="10">
    <source>
        <dbReference type="EMBL" id="EBO7980971.1"/>
    </source>
</evidence>
<keyword evidence="3 10" id="KW-0489">Methyltransferase</keyword>
<dbReference type="GO" id="GO:0008170">
    <property type="term" value="F:N-methyltransferase activity"/>
    <property type="evidence" value="ECO:0007669"/>
    <property type="project" value="InterPro"/>
</dbReference>
<evidence type="ECO:0000256" key="5">
    <source>
        <dbReference type="ARBA" id="ARBA00022691"/>
    </source>
</evidence>
<evidence type="ECO:0000256" key="7">
    <source>
        <dbReference type="ARBA" id="ARBA00047942"/>
    </source>
</evidence>
<dbReference type="InterPro" id="IPR029063">
    <property type="entry name" value="SAM-dependent_MTases_sf"/>
</dbReference>
<dbReference type="PANTHER" id="PTHR42933">
    <property type="entry name" value="SLR6095 PROTEIN"/>
    <property type="match status" value="1"/>
</dbReference>
<proteinExistence type="inferred from homology"/>
<comment type="similarity">
    <text evidence="1">Belongs to the N(4)/N(6)-methyltransferase family.</text>
</comment>
<evidence type="ECO:0000259" key="8">
    <source>
        <dbReference type="Pfam" id="PF02384"/>
    </source>
</evidence>
<evidence type="ECO:0000256" key="2">
    <source>
        <dbReference type="ARBA" id="ARBA00011900"/>
    </source>
</evidence>
<dbReference type="GO" id="GO:0032259">
    <property type="term" value="P:methylation"/>
    <property type="evidence" value="ECO:0007669"/>
    <property type="project" value="UniProtKB-KW"/>
</dbReference>
<dbReference type="PRINTS" id="PR00507">
    <property type="entry name" value="N12N6MTFRASE"/>
</dbReference>
<dbReference type="PANTHER" id="PTHR42933:SF3">
    <property type="entry name" value="TYPE I RESTRICTION ENZYME MJAVIII METHYLASE SUBUNIT"/>
    <property type="match status" value="1"/>
</dbReference>
<dbReference type="EMBL" id="AAGJQW010000013">
    <property type="protein sequence ID" value="EBO7980971.1"/>
    <property type="molecule type" value="Genomic_DNA"/>
</dbReference>
<dbReference type="GO" id="GO:0009307">
    <property type="term" value="P:DNA restriction-modification system"/>
    <property type="evidence" value="ECO:0007669"/>
    <property type="project" value="UniProtKB-KW"/>
</dbReference>
<dbReference type="Gene3D" id="3.40.50.150">
    <property type="entry name" value="Vaccinia Virus protein VP39"/>
    <property type="match status" value="1"/>
</dbReference>
<dbReference type="InterPro" id="IPR051537">
    <property type="entry name" value="DNA_Adenine_Mtase"/>
</dbReference>
<keyword evidence="6" id="KW-0680">Restriction system</keyword>
<comment type="catalytic activity">
    <reaction evidence="7">
        <text>a 2'-deoxyadenosine in DNA + S-adenosyl-L-methionine = an N(6)-methyl-2'-deoxyadenosine in DNA + S-adenosyl-L-homocysteine + H(+)</text>
        <dbReference type="Rhea" id="RHEA:15197"/>
        <dbReference type="Rhea" id="RHEA-COMP:12418"/>
        <dbReference type="Rhea" id="RHEA-COMP:12419"/>
        <dbReference type="ChEBI" id="CHEBI:15378"/>
        <dbReference type="ChEBI" id="CHEBI:57856"/>
        <dbReference type="ChEBI" id="CHEBI:59789"/>
        <dbReference type="ChEBI" id="CHEBI:90615"/>
        <dbReference type="ChEBI" id="CHEBI:90616"/>
        <dbReference type="EC" id="2.1.1.72"/>
    </reaction>
</comment>
<evidence type="ECO:0000259" key="9">
    <source>
        <dbReference type="Pfam" id="PF12161"/>
    </source>
</evidence>
<gene>
    <name evidence="10" type="ORF">D3F83_16430</name>
</gene>
<feature type="domain" description="DNA methylase adenine-specific" evidence="8">
    <location>
        <begin position="157"/>
        <end position="522"/>
    </location>
</feature>
<protein>
    <recommendedName>
        <fullName evidence="2">site-specific DNA-methyltransferase (adenine-specific)</fullName>
        <ecNumber evidence="2">2.1.1.72</ecNumber>
    </recommendedName>
</protein>
<comment type="caution">
    <text evidence="10">The sequence shown here is derived from an EMBL/GenBank/DDBJ whole genome shotgun (WGS) entry which is preliminary data.</text>
</comment>
<dbReference type="InterPro" id="IPR003356">
    <property type="entry name" value="DNA_methylase_A-5"/>
</dbReference>
<dbReference type="GO" id="GO:0009007">
    <property type="term" value="F:site-specific DNA-methyltransferase (adenine-specific) activity"/>
    <property type="evidence" value="ECO:0007669"/>
    <property type="project" value="UniProtKB-EC"/>
</dbReference>
<evidence type="ECO:0000256" key="3">
    <source>
        <dbReference type="ARBA" id="ARBA00022603"/>
    </source>
</evidence>
<evidence type="ECO:0000256" key="1">
    <source>
        <dbReference type="ARBA" id="ARBA00006594"/>
    </source>
</evidence>
<name>A0A5U1Q708_SALER</name>
<evidence type="ECO:0000256" key="4">
    <source>
        <dbReference type="ARBA" id="ARBA00022679"/>
    </source>
</evidence>
<keyword evidence="5" id="KW-0949">S-adenosyl-L-methionine</keyword>
<dbReference type="AlphaFoldDB" id="A0A5U1Q708"/>
<dbReference type="EC" id="2.1.1.72" evidence="2"/>
<feature type="domain" description="N6 adenine-specific DNA methyltransferase N-terminal" evidence="9">
    <location>
        <begin position="15"/>
        <end position="144"/>
    </location>
</feature>
<reference evidence="10" key="1">
    <citation type="submission" date="2018-09" db="EMBL/GenBank/DDBJ databases">
        <authorList>
            <consortium name="Veterinary Laboratory Investigation and Response Network"/>
        </authorList>
    </citation>
    <scope>NUCLEOTIDE SEQUENCE</scope>
    <source>
        <strain evidence="10">SAL-18-VL-SD-NC-0003</strain>
    </source>
</reference>
<organism evidence="10">
    <name type="scientific">Salmonella enterica</name>
    <name type="common">Salmonella choleraesuis</name>
    <dbReference type="NCBI Taxonomy" id="28901"/>
    <lineage>
        <taxon>Bacteria</taxon>
        <taxon>Pseudomonadati</taxon>
        <taxon>Pseudomonadota</taxon>
        <taxon>Gammaproteobacteria</taxon>
        <taxon>Enterobacterales</taxon>
        <taxon>Enterobacteriaceae</taxon>
        <taxon>Salmonella</taxon>
    </lineage>
</organism>